<evidence type="ECO:0000313" key="11">
    <source>
        <dbReference type="Proteomes" id="UP000650511"/>
    </source>
</evidence>
<dbReference type="Pfam" id="PF00246">
    <property type="entry name" value="Peptidase_M14"/>
    <property type="match status" value="1"/>
</dbReference>
<protein>
    <recommendedName>
        <fullName evidence="9">Peptidase M14 domain-containing protein</fullName>
    </recommendedName>
</protein>
<evidence type="ECO:0000313" key="10">
    <source>
        <dbReference type="EMBL" id="GGI04669.1"/>
    </source>
</evidence>
<dbReference type="GO" id="GO:0008270">
    <property type="term" value="F:zinc ion binding"/>
    <property type="evidence" value="ECO:0007669"/>
    <property type="project" value="InterPro"/>
</dbReference>
<dbReference type="Proteomes" id="UP000650511">
    <property type="component" value="Unassembled WGS sequence"/>
</dbReference>
<evidence type="ECO:0000256" key="1">
    <source>
        <dbReference type="ARBA" id="ARBA00001947"/>
    </source>
</evidence>
<proteinExistence type="inferred from homology"/>
<comment type="caution">
    <text evidence="10">The sequence shown here is derived from an EMBL/GenBank/DDBJ whole genome shotgun (WGS) entry which is preliminary data.</text>
</comment>
<evidence type="ECO:0000256" key="5">
    <source>
        <dbReference type="ARBA" id="ARBA00022833"/>
    </source>
</evidence>
<evidence type="ECO:0000256" key="6">
    <source>
        <dbReference type="ARBA" id="ARBA00023049"/>
    </source>
</evidence>
<dbReference type="PROSITE" id="PS52035">
    <property type="entry name" value="PEPTIDASE_M14"/>
    <property type="match status" value="1"/>
</dbReference>
<dbReference type="InterPro" id="IPR000834">
    <property type="entry name" value="Peptidase_M14"/>
</dbReference>
<evidence type="ECO:0000256" key="2">
    <source>
        <dbReference type="ARBA" id="ARBA00005988"/>
    </source>
</evidence>
<keyword evidence="6" id="KW-0482">Metalloprotease</keyword>
<dbReference type="Gene3D" id="3.40.630.10">
    <property type="entry name" value="Zn peptidases"/>
    <property type="match status" value="1"/>
</dbReference>
<keyword evidence="11" id="KW-1185">Reference proteome</keyword>
<name>A0A8J3A8I4_9ACTN</name>
<evidence type="ECO:0000256" key="8">
    <source>
        <dbReference type="SAM" id="SignalP"/>
    </source>
</evidence>
<sequence length="394" mass="42552">MSTTTLSRSGTRWRLASGLTALAMAGALLPSTAAPAEAFPEQSTCHRSLPTAISGHIDHAELGKRLAQLERTSKGIVDVDVAGYTNHGREIWTARVGTGDEVILVNSQIHGNEKHNVHAVLNILQTLSTNAKQAQAIRDAVTLVFVPMLNADGGEANQRQNVMTWDEVVADFPQLAAAQRAWNFNVRNQGFDVNRDFNPNLDYVPDPADFPGSSAGTGWYITPEAQTLRDVYAALEDEFGVVDVFVDLHNQGPCYSGDTLDGYSPMSISARFIADPAEHGDWPLFDYDASRQANLAVLDGMQARGNSPYGAVTRYPQNINLPGTALGSFALRGSATVLFETSGNSTSTGQKRMGMAIKQIEIGLMGLIDAVADGSWRTLDPERYETIPNRTSAN</sequence>
<accession>A0A8J3A8I4</accession>
<dbReference type="GO" id="GO:0006508">
    <property type="term" value="P:proteolysis"/>
    <property type="evidence" value="ECO:0007669"/>
    <property type="project" value="UniProtKB-KW"/>
</dbReference>
<evidence type="ECO:0000256" key="7">
    <source>
        <dbReference type="PROSITE-ProRule" id="PRU01379"/>
    </source>
</evidence>
<keyword evidence="4" id="KW-0378">Hydrolase</keyword>
<keyword evidence="5" id="KW-0862">Zinc</keyword>
<feature type="domain" description="Peptidase M14" evidence="9">
    <location>
        <begin position="55"/>
        <end position="394"/>
    </location>
</feature>
<comment type="similarity">
    <text evidence="2 7">Belongs to the peptidase M14 family.</text>
</comment>
<gene>
    <name evidence="10" type="ORF">GCM10011354_10250</name>
</gene>
<reference evidence="10" key="1">
    <citation type="journal article" date="2014" name="Int. J. Syst. Evol. Microbiol.">
        <title>Complete genome sequence of Corynebacterium casei LMG S-19264T (=DSM 44701T), isolated from a smear-ripened cheese.</title>
        <authorList>
            <consortium name="US DOE Joint Genome Institute (JGI-PGF)"/>
            <person name="Walter F."/>
            <person name="Albersmeier A."/>
            <person name="Kalinowski J."/>
            <person name="Ruckert C."/>
        </authorList>
    </citation>
    <scope>NUCLEOTIDE SEQUENCE</scope>
    <source>
        <strain evidence="10">CGMCC 1.14988</strain>
    </source>
</reference>
<keyword evidence="3" id="KW-0645">Protease</keyword>
<reference evidence="10" key="2">
    <citation type="submission" date="2020-09" db="EMBL/GenBank/DDBJ databases">
        <authorList>
            <person name="Sun Q."/>
            <person name="Zhou Y."/>
        </authorList>
    </citation>
    <scope>NUCLEOTIDE SEQUENCE</scope>
    <source>
        <strain evidence="10">CGMCC 1.14988</strain>
    </source>
</reference>
<dbReference type="EMBL" id="BMHA01000003">
    <property type="protein sequence ID" value="GGI04669.1"/>
    <property type="molecule type" value="Genomic_DNA"/>
</dbReference>
<dbReference type="PANTHER" id="PTHR11705">
    <property type="entry name" value="PROTEASE FAMILY M14 CARBOXYPEPTIDASE A,B"/>
    <property type="match status" value="1"/>
</dbReference>
<evidence type="ECO:0000256" key="3">
    <source>
        <dbReference type="ARBA" id="ARBA00022670"/>
    </source>
</evidence>
<evidence type="ECO:0000259" key="9">
    <source>
        <dbReference type="PROSITE" id="PS52035"/>
    </source>
</evidence>
<dbReference type="SUPFAM" id="SSF53187">
    <property type="entry name" value="Zn-dependent exopeptidases"/>
    <property type="match status" value="1"/>
</dbReference>
<dbReference type="GO" id="GO:0005615">
    <property type="term" value="C:extracellular space"/>
    <property type="evidence" value="ECO:0007669"/>
    <property type="project" value="TreeGrafter"/>
</dbReference>
<organism evidence="10 11">
    <name type="scientific">Egicoccus halophilus</name>
    <dbReference type="NCBI Taxonomy" id="1670830"/>
    <lineage>
        <taxon>Bacteria</taxon>
        <taxon>Bacillati</taxon>
        <taxon>Actinomycetota</taxon>
        <taxon>Nitriliruptoria</taxon>
        <taxon>Egicoccales</taxon>
        <taxon>Egicoccaceae</taxon>
        <taxon>Egicoccus</taxon>
    </lineage>
</organism>
<dbReference type="GO" id="GO:0004181">
    <property type="term" value="F:metallocarboxypeptidase activity"/>
    <property type="evidence" value="ECO:0007669"/>
    <property type="project" value="InterPro"/>
</dbReference>
<feature type="chain" id="PRO_5038951045" description="Peptidase M14 domain-containing protein" evidence="8">
    <location>
        <begin position="37"/>
        <end position="394"/>
    </location>
</feature>
<comment type="cofactor">
    <cofactor evidence="1">
        <name>Zn(2+)</name>
        <dbReference type="ChEBI" id="CHEBI:29105"/>
    </cofactor>
</comment>
<keyword evidence="8" id="KW-0732">Signal</keyword>
<evidence type="ECO:0000256" key="4">
    <source>
        <dbReference type="ARBA" id="ARBA00022801"/>
    </source>
</evidence>
<feature type="signal peptide" evidence="8">
    <location>
        <begin position="1"/>
        <end position="36"/>
    </location>
</feature>
<dbReference type="SMART" id="SM00631">
    <property type="entry name" value="Zn_pept"/>
    <property type="match status" value="1"/>
</dbReference>
<dbReference type="PANTHER" id="PTHR11705:SF143">
    <property type="entry name" value="SLL0236 PROTEIN"/>
    <property type="match status" value="1"/>
</dbReference>
<comment type="caution">
    <text evidence="7">Lacks conserved residue(s) required for the propagation of feature annotation.</text>
</comment>
<dbReference type="AlphaFoldDB" id="A0A8J3A8I4"/>